<feature type="compositionally biased region" description="Acidic residues" evidence="1">
    <location>
        <begin position="154"/>
        <end position="163"/>
    </location>
</feature>
<feature type="compositionally biased region" description="Low complexity" evidence="1">
    <location>
        <begin position="803"/>
        <end position="820"/>
    </location>
</feature>
<organism evidence="2 3">
    <name type="scientific">Edaphochlamys debaryana</name>
    <dbReference type="NCBI Taxonomy" id="47281"/>
    <lineage>
        <taxon>Eukaryota</taxon>
        <taxon>Viridiplantae</taxon>
        <taxon>Chlorophyta</taxon>
        <taxon>core chlorophytes</taxon>
        <taxon>Chlorophyceae</taxon>
        <taxon>CS clade</taxon>
        <taxon>Chlamydomonadales</taxon>
        <taxon>Chlamydomonadales incertae sedis</taxon>
        <taxon>Edaphochlamys</taxon>
    </lineage>
</organism>
<feature type="compositionally biased region" description="Polar residues" evidence="1">
    <location>
        <begin position="174"/>
        <end position="187"/>
    </location>
</feature>
<comment type="caution">
    <text evidence="2">The sequence shown here is derived from an EMBL/GenBank/DDBJ whole genome shotgun (WGS) entry which is preliminary data.</text>
</comment>
<feature type="compositionally biased region" description="Low complexity" evidence="1">
    <location>
        <begin position="706"/>
        <end position="720"/>
    </location>
</feature>
<feature type="compositionally biased region" description="Polar residues" evidence="1">
    <location>
        <begin position="821"/>
        <end position="843"/>
    </location>
</feature>
<evidence type="ECO:0000313" key="3">
    <source>
        <dbReference type="Proteomes" id="UP000612055"/>
    </source>
</evidence>
<feature type="region of interest" description="Disordered" evidence="1">
    <location>
        <begin position="447"/>
        <end position="578"/>
    </location>
</feature>
<name>A0A835YH09_9CHLO</name>
<feature type="compositionally biased region" description="Low complexity" evidence="1">
    <location>
        <begin position="459"/>
        <end position="485"/>
    </location>
</feature>
<evidence type="ECO:0000256" key="1">
    <source>
        <dbReference type="SAM" id="MobiDB-lite"/>
    </source>
</evidence>
<dbReference type="Proteomes" id="UP000612055">
    <property type="component" value="Unassembled WGS sequence"/>
</dbReference>
<feature type="compositionally biased region" description="Polar residues" evidence="1">
    <location>
        <begin position="50"/>
        <end position="63"/>
    </location>
</feature>
<sequence>MGSLLRGLAACFSPGAGATQRRGHGHEQGIGSALAESTEEATEAQRRLQPDTSTSGRASQSPVPETLLNDTLPAGESLLSATQARPPILRWGSKERPQTPDLAARPSSILASGAPRNAPGSSSVRFAPGAAAPAPALKTGNSTRPSRSVRVQAPEDDSPDDGEGGGPSEGTSVHFGSSTSRLGSQRPESAVPESKALTQLVGRLIARDINYRAEFESIMDTFGPTFPRACLETFLANNAVQLPPNRQQILCTLYAAPGDPDKIDGITLLKDLDRAAFKRFAMASGGKGQSTEKKPGATTVQRSDKSRIMTLVSTQLGRDKSFSINAGGGELTDAGHIQDMIQEIDLNNILIPVGTRARYVPATDDPESFQVPVWSLRAMHKRKQERERFLIGNDPDFKKLGQAGREALRKRLARRSMFQQQEIIANAVVAAARAAVEPSMRRMENSIHSTAVSRAGSFSRAGSNGSFNRGSSGDLRSAGSVRPRSAAPPPRPSHLQSGPSRSALSGAGSPALGPGVTTGAGGALSVRPVLAPSPSSPMGRPSTVEGGPAAPLAGSPGAPMTPTGILRGASGSQVLPPTPQSAIERLAKLTFINAERDRAMPAKRAPSEGPGGVTFALDASPTAAAALPPVPAPALLAAAGGGRTGTDALGPPPAPLQPASSLSRDSSINEERSSVGSAAGQPRSRPSLAREEGSPRATSGGGSSVRGGASTSGGRSDGAGTAPGEQRGSEAGHVRSALPPRSPRLTEPQPLGPIVSAPPRPSGDNTVLDPQPSCAVSARHAMGSGDALDGHEDPEDTLPGQPQPSISAASASAMPRPSTSMGDRTTPPTTSHGGAPSLASSPA</sequence>
<accession>A0A835YH09</accession>
<feature type="compositionally biased region" description="Low complexity" evidence="1">
    <location>
        <begin position="127"/>
        <end position="136"/>
    </location>
</feature>
<reference evidence="2" key="1">
    <citation type="journal article" date="2020" name="bioRxiv">
        <title>Comparative genomics of Chlamydomonas.</title>
        <authorList>
            <person name="Craig R.J."/>
            <person name="Hasan A.R."/>
            <person name="Ness R.W."/>
            <person name="Keightley P.D."/>
        </authorList>
    </citation>
    <scope>NUCLEOTIDE SEQUENCE</scope>
    <source>
        <strain evidence="2">CCAP 11/70</strain>
    </source>
</reference>
<evidence type="ECO:0000313" key="2">
    <source>
        <dbReference type="EMBL" id="KAG2498530.1"/>
    </source>
</evidence>
<dbReference type="OrthoDB" id="544020at2759"/>
<proteinExistence type="predicted"/>
<dbReference type="AlphaFoldDB" id="A0A835YH09"/>
<keyword evidence="3" id="KW-1185">Reference proteome</keyword>
<feature type="compositionally biased region" description="Low complexity" evidence="1">
    <location>
        <begin position="546"/>
        <end position="558"/>
    </location>
</feature>
<gene>
    <name evidence="2" type="ORF">HYH03_003780</name>
</gene>
<protein>
    <submittedName>
        <fullName evidence="2">Uncharacterized protein</fullName>
    </submittedName>
</protein>
<dbReference type="EMBL" id="JAEHOE010000010">
    <property type="protein sequence ID" value="KAG2498530.1"/>
    <property type="molecule type" value="Genomic_DNA"/>
</dbReference>
<feature type="compositionally biased region" description="Polar residues" evidence="1">
    <location>
        <begin position="494"/>
        <end position="503"/>
    </location>
</feature>
<feature type="region of interest" description="Disordered" evidence="1">
    <location>
        <begin position="637"/>
        <end position="843"/>
    </location>
</feature>
<feature type="region of interest" description="Disordered" evidence="1">
    <location>
        <begin position="14"/>
        <end position="194"/>
    </location>
</feature>
<feature type="region of interest" description="Disordered" evidence="1">
    <location>
        <begin position="283"/>
        <end position="303"/>
    </location>
</feature>